<feature type="transmembrane region" description="Helical" evidence="8">
    <location>
        <begin position="174"/>
        <end position="191"/>
    </location>
</feature>
<feature type="transmembrane region" description="Helical" evidence="8">
    <location>
        <begin position="212"/>
        <end position="232"/>
    </location>
</feature>
<dbReference type="SUPFAM" id="SSF161098">
    <property type="entry name" value="MetI-like"/>
    <property type="match status" value="1"/>
</dbReference>
<gene>
    <name evidence="10" type="primary">pstA</name>
    <name evidence="10" type="ORF">GRX03_15785</name>
</gene>
<evidence type="ECO:0000313" key="10">
    <source>
        <dbReference type="EMBL" id="MXR53058.1"/>
    </source>
</evidence>
<evidence type="ECO:0000256" key="5">
    <source>
        <dbReference type="ARBA" id="ARBA00022692"/>
    </source>
</evidence>
<dbReference type="InterPro" id="IPR000515">
    <property type="entry name" value="MetI-like"/>
</dbReference>
<feature type="transmembrane region" description="Helical" evidence="8">
    <location>
        <begin position="378"/>
        <end position="407"/>
    </location>
</feature>
<protein>
    <recommendedName>
        <fullName evidence="8">Phosphate transport system permease protein PstA</fullName>
    </recommendedName>
</protein>
<dbReference type="PROSITE" id="PS50928">
    <property type="entry name" value="ABC_TM1"/>
    <property type="match status" value="1"/>
</dbReference>
<dbReference type="Proteomes" id="UP000466535">
    <property type="component" value="Unassembled WGS sequence"/>
</dbReference>
<keyword evidence="6 8" id="KW-1133">Transmembrane helix</keyword>
<comment type="caution">
    <text evidence="8">Lacks conserved residue(s) required for the propagation of feature annotation.</text>
</comment>
<proteinExistence type="inferred from homology"/>
<evidence type="ECO:0000256" key="4">
    <source>
        <dbReference type="ARBA" id="ARBA00022475"/>
    </source>
</evidence>
<keyword evidence="4 8" id="KW-1003">Cell membrane</keyword>
<dbReference type="GO" id="GO:0035435">
    <property type="term" value="P:phosphate ion transmembrane transport"/>
    <property type="evidence" value="ECO:0007669"/>
    <property type="project" value="InterPro"/>
</dbReference>
<evidence type="ECO:0000313" key="11">
    <source>
        <dbReference type="Proteomes" id="UP000466535"/>
    </source>
</evidence>
<feature type="transmembrane region" description="Helical" evidence="8">
    <location>
        <begin position="20"/>
        <end position="45"/>
    </location>
</feature>
<dbReference type="NCBIfam" id="TIGR00974">
    <property type="entry name" value="3a0107s02c"/>
    <property type="match status" value="1"/>
</dbReference>
<dbReference type="Pfam" id="PF00528">
    <property type="entry name" value="BPD_transp_1"/>
    <property type="match status" value="1"/>
</dbReference>
<organism evidence="10 11">
    <name type="scientific">Halovenus carboxidivorans</name>
    <dbReference type="NCBI Taxonomy" id="2692199"/>
    <lineage>
        <taxon>Archaea</taxon>
        <taxon>Methanobacteriati</taxon>
        <taxon>Methanobacteriota</taxon>
        <taxon>Stenosarchaea group</taxon>
        <taxon>Halobacteria</taxon>
        <taxon>Halobacteriales</taxon>
        <taxon>Haloarculaceae</taxon>
        <taxon>Halovenus</taxon>
    </lineage>
</organism>
<feature type="transmembrane region" description="Helical" evidence="8">
    <location>
        <begin position="453"/>
        <end position="475"/>
    </location>
</feature>
<dbReference type="GO" id="GO:0005886">
    <property type="term" value="C:plasma membrane"/>
    <property type="evidence" value="ECO:0007669"/>
    <property type="project" value="UniProtKB-SubCell"/>
</dbReference>
<keyword evidence="7 8" id="KW-0472">Membrane</keyword>
<evidence type="ECO:0000256" key="2">
    <source>
        <dbReference type="ARBA" id="ARBA00007069"/>
    </source>
</evidence>
<feature type="transmembrane region" description="Helical" evidence="8">
    <location>
        <begin position="573"/>
        <end position="597"/>
    </location>
</feature>
<comment type="similarity">
    <text evidence="2 8">Belongs to the binding-protein-dependent transport system permease family. CysTW subfamily.</text>
</comment>
<dbReference type="RefSeq" id="WP_159765337.1">
    <property type="nucleotide sequence ID" value="NZ_WUUT01000008.1"/>
</dbReference>
<dbReference type="EMBL" id="WUUT01000008">
    <property type="protein sequence ID" value="MXR53058.1"/>
    <property type="molecule type" value="Genomic_DNA"/>
</dbReference>
<feature type="transmembrane region" description="Helical" evidence="8">
    <location>
        <begin position="147"/>
        <end position="168"/>
    </location>
</feature>
<dbReference type="InterPro" id="IPR005672">
    <property type="entry name" value="Phosphate_PstA"/>
</dbReference>
<name>A0A6B0T438_9EURY</name>
<evidence type="ECO:0000256" key="3">
    <source>
        <dbReference type="ARBA" id="ARBA00022448"/>
    </source>
</evidence>
<feature type="transmembrane region" description="Helical" evidence="8">
    <location>
        <begin position="299"/>
        <end position="316"/>
    </location>
</feature>
<sequence length="605" mass="63632">MATESPGNEFGRVSRLRGQLFESVTFAASITGILALAALLIYVTIDAFDLEAASPEWLLVYFVTLVLPYIGFCLYETDRAIQRRTALILAGGLVITAVVFTAVEAFVRPIPGLTWQLVYLFLFVVPVAGYVTVAGSNTPTGAVGFGLLGRIAGGAALGLWLFIIFVVFDLQMYFLVYTVGVFPTALVWYAVRRWNVAARLAGSRVDRDAAELLTTRVLVGAVGVVGTAGAVVLRGSLPVYPTDLIMLAWSLVAPVTAVTTVLTARRYDRRRGVLVGAAVLLVALGGGFGLSVGALSQNGAVLLLLGVSVPTATYLNRVWRADEGRAGLALPLLIVAGALAGAVLVQTFGIQSPDPWLDLSYIRGTPTTQTTQARSAGLFPAIVGSVLLITLTALISFVLGVGTAVFLEEYTRDSGVIGAISRLIQVNIANLAAVPSVVYGLLGLAVFVNFAGFGVGTAISASLTLSLLILPITVISAQEAIRSIPDELRDGSLAMGATRWQTTKNVVLPEAMPGILTGIILALGRAIGETAPLIMIGMATIAFSPPSGLFSQLSAMPMLIYSWANNPSPEFRFGVVAAGVLTLLSVLLAMNATAIIIRNKYERDA</sequence>
<evidence type="ECO:0000256" key="1">
    <source>
        <dbReference type="ARBA" id="ARBA00004651"/>
    </source>
</evidence>
<dbReference type="Gene3D" id="1.10.3720.10">
    <property type="entry name" value="MetI-like"/>
    <property type="match status" value="1"/>
</dbReference>
<dbReference type="CDD" id="cd06261">
    <property type="entry name" value="TM_PBP2"/>
    <property type="match status" value="1"/>
</dbReference>
<evidence type="ECO:0000256" key="7">
    <source>
        <dbReference type="ARBA" id="ARBA00023136"/>
    </source>
</evidence>
<feature type="domain" description="ABC transmembrane type-1" evidence="9">
    <location>
        <begin position="382"/>
        <end position="594"/>
    </location>
</feature>
<feature type="transmembrane region" description="Helical" evidence="8">
    <location>
        <begin position="428"/>
        <end position="447"/>
    </location>
</feature>
<evidence type="ECO:0000256" key="8">
    <source>
        <dbReference type="RuleBase" id="RU363043"/>
    </source>
</evidence>
<keyword evidence="3" id="KW-0813">Transport</keyword>
<dbReference type="PANTHER" id="PTHR43470">
    <property type="entry name" value="PHOSPHATE TRANSPORT SYSTEM PERMEASE PROTEIN PSTA-RELATED"/>
    <property type="match status" value="1"/>
</dbReference>
<comment type="caution">
    <text evidence="10">The sequence shown here is derived from an EMBL/GenBank/DDBJ whole genome shotgun (WGS) entry which is preliminary data.</text>
</comment>
<feature type="transmembrane region" description="Helical" evidence="8">
    <location>
        <begin position="244"/>
        <end position="264"/>
    </location>
</feature>
<evidence type="ECO:0000259" key="9">
    <source>
        <dbReference type="PROSITE" id="PS50928"/>
    </source>
</evidence>
<dbReference type="AlphaFoldDB" id="A0A6B0T438"/>
<comment type="subcellular location">
    <subcellularLocation>
        <location evidence="1 8">Cell membrane</location>
        <topology evidence="1 8">Multi-pass membrane protein</topology>
    </subcellularLocation>
</comment>
<feature type="transmembrane region" description="Helical" evidence="8">
    <location>
        <begin position="57"/>
        <end position="75"/>
    </location>
</feature>
<feature type="transmembrane region" description="Helical" evidence="8">
    <location>
        <begin position="87"/>
        <end position="107"/>
    </location>
</feature>
<feature type="transmembrane region" description="Helical" evidence="8">
    <location>
        <begin position="113"/>
        <end position="135"/>
    </location>
</feature>
<dbReference type="PANTHER" id="PTHR43470:SF5">
    <property type="entry name" value="PHOSPHATE TRANSPORT SYSTEM PERMEASE PROTEIN PSTA"/>
    <property type="match status" value="1"/>
</dbReference>
<evidence type="ECO:0000256" key="6">
    <source>
        <dbReference type="ARBA" id="ARBA00022989"/>
    </source>
</evidence>
<dbReference type="GO" id="GO:0005315">
    <property type="term" value="F:phosphate transmembrane transporter activity"/>
    <property type="evidence" value="ECO:0007669"/>
    <property type="project" value="InterPro"/>
</dbReference>
<feature type="transmembrane region" description="Helical" evidence="8">
    <location>
        <begin position="273"/>
        <end position="293"/>
    </location>
</feature>
<keyword evidence="5 8" id="KW-0812">Transmembrane</keyword>
<dbReference type="InterPro" id="IPR035906">
    <property type="entry name" value="MetI-like_sf"/>
</dbReference>
<feature type="transmembrane region" description="Helical" evidence="8">
    <location>
        <begin position="328"/>
        <end position="350"/>
    </location>
</feature>
<accession>A0A6B0T438</accession>
<keyword evidence="11" id="KW-1185">Reference proteome</keyword>
<reference evidence="10 11" key="1">
    <citation type="submission" date="2019-12" db="EMBL/GenBank/DDBJ databases">
        <title>Isolation and characterization of three novel carbon monoxide-oxidizing members of Halobacteria from salione crusts and soils.</title>
        <authorList>
            <person name="Myers M.R."/>
            <person name="King G.M."/>
        </authorList>
    </citation>
    <scope>NUCLEOTIDE SEQUENCE [LARGE SCALE GENOMIC DNA]</scope>
    <source>
        <strain evidence="10 11">WSH3</strain>
    </source>
</reference>